<feature type="region of interest" description="Disordered" evidence="1">
    <location>
        <begin position="171"/>
        <end position="197"/>
    </location>
</feature>
<gene>
    <name evidence="2" type="ORF">THITE_2089074</name>
</gene>
<name>G2R646_THETT</name>
<dbReference type="RefSeq" id="XP_003653919.1">
    <property type="nucleotide sequence ID" value="XM_003653871.1"/>
</dbReference>
<evidence type="ECO:0000313" key="3">
    <source>
        <dbReference type="Proteomes" id="UP000008181"/>
    </source>
</evidence>
<feature type="compositionally biased region" description="Acidic residues" evidence="1">
    <location>
        <begin position="13"/>
        <end position="23"/>
    </location>
</feature>
<dbReference type="HOGENOM" id="CLU_1190604_0_0_1"/>
<protein>
    <submittedName>
        <fullName evidence="2">Uncharacterized protein</fullName>
    </submittedName>
</protein>
<dbReference type="Proteomes" id="UP000008181">
    <property type="component" value="Chromosome 3"/>
</dbReference>
<organism evidence="2 3">
    <name type="scientific">Thermothielavioides terrestris (strain ATCC 38088 / NRRL 8126)</name>
    <name type="common">Thielavia terrestris</name>
    <dbReference type="NCBI Taxonomy" id="578455"/>
    <lineage>
        <taxon>Eukaryota</taxon>
        <taxon>Fungi</taxon>
        <taxon>Dikarya</taxon>
        <taxon>Ascomycota</taxon>
        <taxon>Pezizomycotina</taxon>
        <taxon>Sordariomycetes</taxon>
        <taxon>Sordariomycetidae</taxon>
        <taxon>Sordariales</taxon>
        <taxon>Chaetomiaceae</taxon>
        <taxon>Thermothielavioides</taxon>
        <taxon>Thermothielavioides terrestris</taxon>
    </lineage>
</organism>
<accession>G2R646</accession>
<dbReference type="KEGG" id="ttt:THITE_2089074"/>
<keyword evidence="3" id="KW-1185">Reference proteome</keyword>
<feature type="region of interest" description="Disordered" evidence="1">
    <location>
        <begin position="1"/>
        <end position="34"/>
    </location>
</feature>
<dbReference type="EMBL" id="CP003011">
    <property type="protein sequence ID" value="AEO67583.1"/>
    <property type="molecule type" value="Genomic_DNA"/>
</dbReference>
<reference evidence="2 3" key="1">
    <citation type="journal article" date="2011" name="Nat. Biotechnol.">
        <title>Comparative genomic analysis of the thermophilic biomass-degrading fungi Myceliophthora thermophila and Thielavia terrestris.</title>
        <authorList>
            <person name="Berka R.M."/>
            <person name="Grigoriev I.V."/>
            <person name="Otillar R."/>
            <person name="Salamov A."/>
            <person name="Grimwood J."/>
            <person name="Reid I."/>
            <person name="Ishmael N."/>
            <person name="John T."/>
            <person name="Darmond C."/>
            <person name="Moisan M.-C."/>
            <person name="Henrissat B."/>
            <person name="Coutinho P.M."/>
            <person name="Lombard V."/>
            <person name="Natvig D.O."/>
            <person name="Lindquist E."/>
            <person name="Schmutz J."/>
            <person name="Lucas S."/>
            <person name="Harris P."/>
            <person name="Powlowski J."/>
            <person name="Bellemare A."/>
            <person name="Taylor D."/>
            <person name="Butler G."/>
            <person name="de Vries R.P."/>
            <person name="Allijn I.E."/>
            <person name="van den Brink J."/>
            <person name="Ushinsky S."/>
            <person name="Storms R."/>
            <person name="Powell A.J."/>
            <person name="Paulsen I.T."/>
            <person name="Elbourne L.D.H."/>
            <person name="Baker S.E."/>
            <person name="Magnuson J."/>
            <person name="LaBoissiere S."/>
            <person name="Clutterbuck A.J."/>
            <person name="Martinez D."/>
            <person name="Wogulis M."/>
            <person name="de Leon A.L."/>
            <person name="Rey M.W."/>
            <person name="Tsang A."/>
        </authorList>
    </citation>
    <scope>NUCLEOTIDE SEQUENCE [LARGE SCALE GENOMIC DNA]</scope>
    <source>
        <strain evidence="3">ATCC 38088 / NRRL 8126</strain>
    </source>
</reference>
<dbReference type="AlphaFoldDB" id="G2R646"/>
<feature type="compositionally biased region" description="Basic and acidic residues" evidence="1">
    <location>
        <begin position="24"/>
        <end position="34"/>
    </location>
</feature>
<evidence type="ECO:0000256" key="1">
    <source>
        <dbReference type="SAM" id="MobiDB-lite"/>
    </source>
</evidence>
<sequence>MTVELTTALADPNADEEATDETEGEARWQGNEKYHGDAGDDVALLQALLACFDGPAVSGAGGRIPEATVHTVTIKGLQTQHLHAAGSITAAVPWPIPTFSDEPVPTSTVSGGLSNNLSWYYRNPPLWAANIRSRAGSSTAARTASVLSNPTDSSAGKKTTPMWTMFSQDHLSSAEGTMRPETQPGVASKSAPSSRLPGTLPGTLFDISKFLTLSTARWPFTHRHRHVGRPTRP</sequence>
<proteinExistence type="predicted"/>
<dbReference type="GeneID" id="11516175"/>
<evidence type="ECO:0000313" key="2">
    <source>
        <dbReference type="EMBL" id="AEO67583.1"/>
    </source>
</evidence>